<dbReference type="PROSITE" id="PS50067">
    <property type="entry name" value="KINESIN_MOTOR_2"/>
    <property type="match status" value="1"/>
</dbReference>
<evidence type="ECO:0000256" key="5">
    <source>
        <dbReference type="ARBA" id="ARBA00023175"/>
    </source>
</evidence>
<keyword evidence="3 6" id="KW-0547">Nucleotide-binding</keyword>
<gene>
    <name evidence="10" type="ORF">GOP47_0012775</name>
</gene>
<dbReference type="SMART" id="SM00129">
    <property type="entry name" value="KISc"/>
    <property type="match status" value="1"/>
</dbReference>
<dbReference type="Proteomes" id="UP000886520">
    <property type="component" value="Chromosome 12"/>
</dbReference>
<dbReference type="PANTHER" id="PTHR24115:SF1008">
    <property type="entry name" value="KINESIN-LIKE PROTEIN SUBITO"/>
    <property type="match status" value="1"/>
</dbReference>
<dbReference type="GO" id="GO:0007018">
    <property type="term" value="P:microtubule-based movement"/>
    <property type="evidence" value="ECO:0007669"/>
    <property type="project" value="InterPro"/>
</dbReference>
<keyword evidence="1" id="KW-0934">Plastid</keyword>
<dbReference type="InterPro" id="IPR001752">
    <property type="entry name" value="Kinesin_motor_dom"/>
</dbReference>
<dbReference type="GO" id="GO:0005871">
    <property type="term" value="C:kinesin complex"/>
    <property type="evidence" value="ECO:0007669"/>
    <property type="project" value="TreeGrafter"/>
</dbReference>
<dbReference type="GO" id="GO:0003777">
    <property type="term" value="F:microtubule motor activity"/>
    <property type="evidence" value="ECO:0007669"/>
    <property type="project" value="InterPro"/>
</dbReference>
<name>A0A9D4ZEQ6_ADICA</name>
<dbReference type="PRINTS" id="PR00380">
    <property type="entry name" value="KINESINHEAVY"/>
</dbReference>
<keyword evidence="11" id="KW-1185">Reference proteome</keyword>
<feature type="binding site" evidence="6">
    <location>
        <begin position="249"/>
        <end position="256"/>
    </location>
    <ligand>
        <name>ATP</name>
        <dbReference type="ChEBI" id="CHEBI:30616"/>
    </ligand>
</feature>
<keyword evidence="5 6" id="KW-0505">Motor protein</keyword>
<dbReference type="GO" id="GO:0008017">
    <property type="term" value="F:microtubule binding"/>
    <property type="evidence" value="ECO:0007669"/>
    <property type="project" value="InterPro"/>
</dbReference>
<dbReference type="GO" id="GO:0005874">
    <property type="term" value="C:microtubule"/>
    <property type="evidence" value="ECO:0007669"/>
    <property type="project" value="UniProtKB-KW"/>
</dbReference>
<feature type="region of interest" description="Disordered" evidence="8">
    <location>
        <begin position="1"/>
        <end position="24"/>
    </location>
</feature>
<dbReference type="SUPFAM" id="SSF52540">
    <property type="entry name" value="P-loop containing nucleoside triphosphate hydrolases"/>
    <property type="match status" value="1"/>
</dbReference>
<evidence type="ECO:0000256" key="1">
    <source>
        <dbReference type="ARBA" id="ARBA00022528"/>
    </source>
</evidence>
<evidence type="ECO:0000256" key="7">
    <source>
        <dbReference type="SAM" id="Coils"/>
    </source>
</evidence>
<evidence type="ECO:0000259" key="9">
    <source>
        <dbReference type="PROSITE" id="PS50067"/>
    </source>
</evidence>
<reference evidence="10" key="1">
    <citation type="submission" date="2021-01" db="EMBL/GenBank/DDBJ databases">
        <title>Adiantum capillus-veneris genome.</title>
        <authorList>
            <person name="Fang Y."/>
            <person name="Liao Q."/>
        </authorList>
    </citation>
    <scope>NUCLEOTIDE SEQUENCE</scope>
    <source>
        <strain evidence="10">H3</strain>
        <tissue evidence="10">Leaf</tissue>
    </source>
</reference>
<dbReference type="PANTHER" id="PTHR24115">
    <property type="entry name" value="KINESIN-RELATED"/>
    <property type="match status" value="1"/>
</dbReference>
<evidence type="ECO:0000256" key="8">
    <source>
        <dbReference type="SAM" id="MobiDB-lite"/>
    </source>
</evidence>
<keyword evidence="4 6" id="KW-0067">ATP-binding</keyword>
<dbReference type="InterPro" id="IPR036961">
    <property type="entry name" value="Kinesin_motor_dom_sf"/>
</dbReference>
<feature type="coiled-coil region" evidence="7">
    <location>
        <begin position="637"/>
        <end position="692"/>
    </location>
</feature>
<comment type="similarity">
    <text evidence="6">Belongs to the TRAFAC class myosin-kinesin ATPase superfamily. Kinesin family.</text>
</comment>
<evidence type="ECO:0000256" key="2">
    <source>
        <dbReference type="ARBA" id="ARBA00022701"/>
    </source>
</evidence>
<dbReference type="Gene3D" id="3.40.850.10">
    <property type="entry name" value="Kinesin motor domain"/>
    <property type="match status" value="1"/>
</dbReference>
<keyword evidence="2" id="KW-0493">Microtubule</keyword>
<dbReference type="Pfam" id="PF00225">
    <property type="entry name" value="Kinesin"/>
    <property type="match status" value="1"/>
</dbReference>
<feature type="domain" description="Kinesin motor" evidence="9">
    <location>
        <begin position="136"/>
        <end position="491"/>
    </location>
</feature>
<dbReference type="GO" id="GO:0016887">
    <property type="term" value="F:ATP hydrolysis activity"/>
    <property type="evidence" value="ECO:0007669"/>
    <property type="project" value="TreeGrafter"/>
</dbReference>
<keyword evidence="1" id="KW-0150">Chloroplast</keyword>
<dbReference type="EMBL" id="JABFUD020000012">
    <property type="protein sequence ID" value="KAI5072669.1"/>
    <property type="molecule type" value="Genomic_DNA"/>
</dbReference>
<evidence type="ECO:0000256" key="6">
    <source>
        <dbReference type="PROSITE-ProRule" id="PRU00283"/>
    </source>
</evidence>
<dbReference type="GO" id="GO:0005524">
    <property type="term" value="F:ATP binding"/>
    <property type="evidence" value="ECO:0007669"/>
    <property type="project" value="UniProtKB-UniRule"/>
</dbReference>
<dbReference type="OrthoDB" id="123929at2759"/>
<evidence type="ECO:0000313" key="11">
    <source>
        <dbReference type="Proteomes" id="UP000886520"/>
    </source>
</evidence>
<dbReference type="GO" id="GO:0005634">
    <property type="term" value="C:nucleus"/>
    <property type="evidence" value="ECO:0007669"/>
    <property type="project" value="TreeGrafter"/>
</dbReference>
<sequence>METPTTIRRNPPRKAKLASAEKSTVKEYRTARKRYVAEGKALMPSFTAADGDTKLKLTVEASRMETLQAGTPLQRDTENPTDIGDCMPYDLQYPDSVHIMHACGRKNNEQGHSSQTSHFQCEASSLRKREKQLSNKVRVFLRIRPAQVVTAGKRHVGKVQNTSQIVNTSLQQGICPTVDICLQCQTPDCVTLITPTMYSGLHKPKEEEFNGFSRIFNHDSTQMDVFNEVLAPRLAALFEGESSLVVAMGPTSAGKTHTMLGSLRDPGLIPQSLQYLFASQKSKNVSTPMKLIISMFEIYSEQGGRSEKIFDLLKDGAELSLQQSGIKGLHEAVASTAEEADEIFSLGLQRRTTASTAANYQSSRSHCIFNISICQTNASTKLKRGTLTIADLAGFEREKKTKNQGVRLNESSFINNTSMVFGQCLRALLEHQKNPKKTMERHFQYSMLTRYLKPYMEAHGNMTLIVNVSPCEEDYLDTSFVLRQVAPYSKIRVVSMLTKENCEGLKVEKRSSSGAERQQPAKKRRKVDSLMIKSIGVYDLSEIGKSTGVSSDNCSQGQFNEVCTSQGEGGDLRVNDSMEAITTSKEVASPTNTLGVWKANLVTKINHILIQEGVKNCDRVSHAIVRVLDNGGHEHASEDLGRRLEEQQAEITFLRTNLSKEQQHASDLFKEVQQLKQQHKDLKHHIIRLEGSPIFNGEAMQGTNKDETSNFQKGKLLALALIQESKVFSEEDNGHVLQQVDCQSGSPSHIGTLGPIGHDLEEMLEVSLTDLVQDLWVVEVPKGSKLSELLARYCGVLDISNFARKYTHQRENCLRYCLAVVSGKMNVDGIWVPLSKRTISDRKRHFYGVIQAGTVAEAVGHAQAGFQVEALSKENLMETKEVDRAVKPTTFHVNSGVEAPGNKENACSSAIISTKLAKPDAAIKRRRLQPLSALSLHAGPTLRADLALADANVDEPKSHEGSPRSRVGTLAYLLTHQNRFFPYGIPMLRQAYDYEILLKMSIGNDKHALSLGLDLAPCTISRRCMLMEGKEEVL</sequence>
<evidence type="ECO:0000313" key="10">
    <source>
        <dbReference type="EMBL" id="KAI5072669.1"/>
    </source>
</evidence>
<dbReference type="InterPro" id="IPR027417">
    <property type="entry name" value="P-loop_NTPase"/>
</dbReference>
<comment type="caution">
    <text evidence="10">The sequence shown here is derived from an EMBL/GenBank/DDBJ whole genome shotgun (WGS) entry which is preliminary data.</text>
</comment>
<accession>A0A9D4ZEQ6</accession>
<evidence type="ECO:0000256" key="3">
    <source>
        <dbReference type="ARBA" id="ARBA00022741"/>
    </source>
</evidence>
<dbReference type="InterPro" id="IPR027640">
    <property type="entry name" value="Kinesin-like_fam"/>
</dbReference>
<protein>
    <recommendedName>
        <fullName evidence="9">Kinesin motor domain-containing protein</fullName>
    </recommendedName>
</protein>
<keyword evidence="7" id="KW-0175">Coiled coil</keyword>
<evidence type="ECO:0000256" key="4">
    <source>
        <dbReference type="ARBA" id="ARBA00022840"/>
    </source>
</evidence>
<proteinExistence type="inferred from homology"/>
<dbReference type="AlphaFoldDB" id="A0A9D4ZEQ6"/>
<organism evidence="10 11">
    <name type="scientific">Adiantum capillus-veneris</name>
    <name type="common">Maidenhair fern</name>
    <dbReference type="NCBI Taxonomy" id="13818"/>
    <lineage>
        <taxon>Eukaryota</taxon>
        <taxon>Viridiplantae</taxon>
        <taxon>Streptophyta</taxon>
        <taxon>Embryophyta</taxon>
        <taxon>Tracheophyta</taxon>
        <taxon>Polypodiopsida</taxon>
        <taxon>Polypodiidae</taxon>
        <taxon>Polypodiales</taxon>
        <taxon>Pteridineae</taxon>
        <taxon>Pteridaceae</taxon>
        <taxon>Vittarioideae</taxon>
        <taxon>Adiantum</taxon>
    </lineage>
</organism>